<evidence type="ECO:0000313" key="2">
    <source>
        <dbReference type="Proteomes" id="UP000446657"/>
    </source>
</evidence>
<organism evidence="1 2">
    <name type="scientific">Roseburia faecis</name>
    <dbReference type="NCBI Taxonomy" id="301302"/>
    <lineage>
        <taxon>Bacteria</taxon>
        <taxon>Bacillati</taxon>
        <taxon>Bacillota</taxon>
        <taxon>Clostridia</taxon>
        <taxon>Lachnospirales</taxon>
        <taxon>Lachnospiraceae</taxon>
        <taxon>Roseburia</taxon>
    </lineage>
</organism>
<name>A0A844KI17_9FIRM</name>
<comment type="caution">
    <text evidence="1">The sequence shown here is derived from an EMBL/GenBank/DDBJ whole genome shotgun (WGS) entry which is preliminary data.</text>
</comment>
<sequence>MEILNTIFAMDEFKDALPNLFERSANDNLIALISSITKATLTTSDSMV</sequence>
<protein>
    <submittedName>
        <fullName evidence="1">Uncharacterized protein</fullName>
    </submittedName>
</protein>
<evidence type="ECO:0000313" key="1">
    <source>
        <dbReference type="EMBL" id="MTR80177.1"/>
    </source>
</evidence>
<proteinExistence type="predicted"/>
<accession>A0A844KI17</accession>
<dbReference type="Proteomes" id="UP000446657">
    <property type="component" value="Unassembled WGS sequence"/>
</dbReference>
<gene>
    <name evidence="1" type="ORF">GMD30_00330</name>
</gene>
<dbReference type="RefSeq" id="WP_155174956.1">
    <property type="nucleotide sequence ID" value="NZ_JAJBML010000013.1"/>
</dbReference>
<dbReference type="EMBL" id="WNAL01000001">
    <property type="protein sequence ID" value="MTR80177.1"/>
    <property type="molecule type" value="Genomic_DNA"/>
</dbReference>
<dbReference type="AlphaFoldDB" id="A0A844KI17"/>
<reference evidence="1 2" key="1">
    <citation type="journal article" date="2019" name="Nat. Med.">
        <title>A library of human gut bacterial isolates paired with longitudinal multiomics data enables mechanistic microbiome research.</title>
        <authorList>
            <person name="Poyet M."/>
            <person name="Groussin M."/>
            <person name="Gibbons S.M."/>
            <person name="Avila-Pacheco J."/>
            <person name="Jiang X."/>
            <person name="Kearney S.M."/>
            <person name="Perrotta A.R."/>
            <person name="Berdy B."/>
            <person name="Zhao S."/>
            <person name="Lieberman T.D."/>
            <person name="Swanson P.K."/>
            <person name="Smith M."/>
            <person name="Roesemann S."/>
            <person name="Alexander J.E."/>
            <person name="Rich S.A."/>
            <person name="Livny J."/>
            <person name="Vlamakis H."/>
            <person name="Clish C."/>
            <person name="Bullock K."/>
            <person name="Deik A."/>
            <person name="Scott J."/>
            <person name="Pierce K.A."/>
            <person name="Xavier R.J."/>
            <person name="Alm E.J."/>
        </authorList>
    </citation>
    <scope>NUCLEOTIDE SEQUENCE [LARGE SCALE GENOMIC DNA]</scope>
    <source>
        <strain evidence="1 2">BIOML-A1</strain>
    </source>
</reference>